<dbReference type="Proteomes" id="UP000580250">
    <property type="component" value="Unassembled WGS sequence"/>
</dbReference>
<feature type="transmembrane region" description="Helical" evidence="2">
    <location>
        <begin position="75"/>
        <end position="96"/>
    </location>
</feature>
<feature type="transmembrane region" description="Helical" evidence="2">
    <location>
        <begin position="117"/>
        <end position="140"/>
    </location>
</feature>
<feature type="compositionally biased region" description="Acidic residues" evidence="1">
    <location>
        <begin position="330"/>
        <end position="340"/>
    </location>
</feature>
<feature type="compositionally biased region" description="Gly residues" evidence="1">
    <location>
        <begin position="359"/>
        <end position="369"/>
    </location>
</feature>
<gene>
    <name evidence="3" type="ORF">MENT_LOCUS13521</name>
</gene>
<keyword evidence="2" id="KW-0472">Membrane</keyword>
<evidence type="ECO:0000256" key="1">
    <source>
        <dbReference type="SAM" id="MobiDB-lite"/>
    </source>
</evidence>
<evidence type="ECO:0000313" key="3">
    <source>
        <dbReference type="EMBL" id="CAD2159104.1"/>
    </source>
</evidence>
<proteinExistence type="predicted"/>
<name>A0A6V7UIW5_MELEN</name>
<dbReference type="OrthoDB" id="430340at2759"/>
<dbReference type="EMBL" id="CAJEWN010000073">
    <property type="protein sequence ID" value="CAD2159104.1"/>
    <property type="molecule type" value="Genomic_DNA"/>
</dbReference>
<comment type="caution">
    <text evidence="3">The sequence shown here is derived from an EMBL/GenBank/DDBJ whole genome shotgun (WGS) entry which is preliminary data.</text>
</comment>
<reference evidence="3 4" key="1">
    <citation type="submission" date="2020-08" db="EMBL/GenBank/DDBJ databases">
        <authorList>
            <person name="Koutsovoulos G."/>
            <person name="Danchin GJ E."/>
        </authorList>
    </citation>
    <scope>NUCLEOTIDE SEQUENCE [LARGE SCALE GENOMIC DNA]</scope>
</reference>
<protein>
    <submittedName>
        <fullName evidence="3">Uncharacterized protein</fullName>
    </submittedName>
</protein>
<keyword evidence="2" id="KW-0812">Transmembrane</keyword>
<feature type="compositionally biased region" description="Polar residues" evidence="1">
    <location>
        <begin position="292"/>
        <end position="304"/>
    </location>
</feature>
<dbReference type="AlphaFoldDB" id="A0A6V7UIW5"/>
<evidence type="ECO:0000313" key="4">
    <source>
        <dbReference type="Proteomes" id="UP000580250"/>
    </source>
</evidence>
<keyword evidence="2" id="KW-1133">Transmembrane helix</keyword>
<accession>A0A6V7UIW5</accession>
<organism evidence="3 4">
    <name type="scientific">Meloidogyne enterolobii</name>
    <name type="common">Root-knot nematode worm</name>
    <name type="synonym">Meloidogyne mayaguensis</name>
    <dbReference type="NCBI Taxonomy" id="390850"/>
    <lineage>
        <taxon>Eukaryota</taxon>
        <taxon>Metazoa</taxon>
        <taxon>Ecdysozoa</taxon>
        <taxon>Nematoda</taxon>
        <taxon>Chromadorea</taxon>
        <taxon>Rhabditida</taxon>
        <taxon>Tylenchina</taxon>
        <taxon>Tylenchomorpha</taxon>
        <taxon>Tylenchoidea</taxon>
        <taxon>Meloidogynidae</taxon>
        <taxon>Meloidogyninae</taxon>
        <taxon>Meloidogyne</taxon>
    </lineage>
</organism>
<feature type="region of interest" description="Disordered" evidence="1">
    <location>
        <begin position="281"/>
        <end position="304"/>
    </location>
</feature>
<feature type="region of interest" description="Disordered" evidence="1">
    <location>
        <begin position="326"/>
        <end position="373"/>
    </location>
</feature>
<feature type="transmembrane region" description="Helical" evidence="2">
    <location>
        <begin position="190"/>
        <end position="211"/>
    </location>
</feature>
<evidence type="ECO:0000256" key="2">
    <source>
        <dbReference type="SAM" id="Phobius"/>
    </source>
</evidence>
<feature type="transmembrane region" description="Helical" evidence="2">
    <location>
        <begin position="32"/>
        <end position="55"/>
    </location>
</feature>
<sequence>MLQGMIGDVSKIYGLDPTAQIRRQLPPLNLPTILTASLVILACITAFLASLRWFVGLYFAILFDEMHKKGSMTDTYSECAASLTQTFLFVLLCLWARQAITVKRFCPYHKAESKGDLVLIFGSASFMTVKLGLQLVELHFQRADGFLSWPEALLRTVSLTLIQASQWLQYMCLHRIMALHFEDVHATRRFLPIVALSAVVVNWVGFGVTFFETNTIKYQLGLEELRFSQSTLIIMIFTQTIYPADYLFCFTAAGCWTDICGNGTFPAWTPMDLEELQDLEQQHHEARRKGHSTPTTNVKSRVSSSTLEEFSSFGTDRPQIEEFKICNGDLDNENKEDEEENKDKEKLNKNNKIIKGMMKRGGGGGGEGGNNKKNVTQISVSFYMDPAIIEEEKEDK</sequence>